<dbReference type="RefSeq" id="WP_058873481.1">
    <property type="nucleotide sequence ID" value="NZ_LQBK01000006.1"/>
</dbReference>
<protein>
    <recommendedName>
        <fullName evidence="4">Clumping factor B</fullName>
    </recommendedName>
</protein>
<gene>
    <name evidence="2" type="ORF">AVL61_08265</name>
</gene>
<accession>A0A0W8ILK3</accession>
<evidence type="ECO:0000313" key="3">
    <source>
        <dbReference type="Proteomes" id="UP000053512"/>
    </source>
</evidence>
<dbReference type="Proteomes" id="UP000053512">
    <property type="component" value="Unassembled WGS sequence"/>
</dbReference>
<proteinExistence type="predicted"/>
<name>A0A0W8ILK3_KOCRO</name>
<dbReference type="PANTHER" id="PTHR38441:SF1">
    <property type="entry name" value="MEMBRANE PROTEIN"/>
    <property type="match status" value="1"/>
</dbReference>
<dbReference type="AlphaFoldDB" id="A0A0W8ILK3"/>
<dbReference type="InterPro" id="IPR007436">
    <property type="entry name" value="DUF485"/>
</dbReference>
<dbReference type="EMBL" id="LQBK01000006">
    <property type="protein sequence ID" value="KUG61138.1"/>
    <property type="molecule type" value="Genomic_DNA"/>
</dbReference>
<evidence type="ECO:0000256" key="1">
    <source>
        <dbReference type="SAM" id="Phobius"/>
    </source>
</evidence>
<evidence type="ECO:0000313" key="2">
    <source>
        <dbReference type="EMBL" id="KUG61138.1"/>
    </source>
</evidence>
<keyword evidence="1" id="KW-0472">Membrane</keyword>
<dbReference type="STRING" id="136273.GY22_08800"/>
<sequence>MANQPPIDADDLVADVDFPAAQRSPEFQELRKAHRGFVFPLAVVFLVWYLLYVVLAMYVPQLFAIQVIGNVNLGVVLGLLQFVTTFAITGAYVSFANRKLDPKATAIRERLEPALDLPGGAHGQEN</sequence>
<feature type="transmembrane region" description="Helical" evidence="1">
    <location>
        <begin position="71"/>
        <end position="93"/>
    </location>
</feature>
<evidence type="ECO:0008006" key="4">
    <source>
        <dbReference type="Google" id="ProtNLM"/>
    </source>
</evidence>
<dbReference type="Pfam" id="PF04341">
    <property type="entry name" value="DUF485"/>
    <property type="match status" value="1"/>
</dbReference>
<reference evidence="3" key="1">
    <citation type="submission" date="2015-12" db="EMBL/GenBank/DDBJ databases">
        <authorList>
            <person name="Nair G.R."/>
            <person name="Kaur G."/>
            <person name="Mayilraj S."/>
        </authorList>
    </citation>
    <scope>NUCLEOTIDE SEQUENCE [LARGE SCALE GENOMIC DNA]</scope>
    <source>
        <strain evidence="3">CD08_4</strain>
    </source>
</reference>
<dbReference type="PANTHER" id="PTHR38441">
    <property type="entry name" value="INTEGRAL MEMBRANE PROTEIN-RELATED"/>
    <property type="match status" value="1"/>
</dbReference>
<feature type="transmembrane region" description="Helical" evidence="1">
    <location>
        <begin position="37"/>
        <end position="59"/>
    </location>
</feature>
<keyword evidence="1" id="KW-1133">Transmembrane helix</keyword>
<dbReference type="eggNOG" id="COG3162">
    <property type="taxonomic scope" value="Bacteria"/>
</dbReference>
<organism evidence="2 3">
    <name type="scientific">Kocuria rosea subsp. polaris</name>
    <dbReference type="NCBI Taxonomy" id="136273"/>
    <lineage>
        <taxon>Bacteria</taxon>
        <taxon>Bacillati</taxon>
        <taxon>Actinomycetota</taxon>
        <taxon>Actinomycetes</taxon>
        <taxon>Micrococcales</taxon>
        <taxon>Micrococcaceae</taxon>
        <taxon>Kocuria</taxon>
    </lineage>
</organism>
<dbReference type="OrthoDB" id="3543412at2"/>
<comment type="caution">
    <text evidence="2">The sequence shown here is derived from an EMBL/GenBank/DDBJ whole genome shotgun (WGS) entry which is preliminary data.</text>
</comment>
<keyword evidence="1" id="KW-0812">Transmembrane</keyword>